<name>A0AAD8FBC0_BIOPF</name>
<dbReference type="Pfam" id="PF14214">
    <property type="entry name" value="Helitron_like_N"/>
    <property type="match status" value="1"/>
</dbReference>
<dbReference type="EMBL" id="JASAOG010000056">
    <property type="protein sequence ID" value="KAK0057201.1"/>
    <property type="molecule type" value="Genomic_DNA"/>
</dbReference>
<organism evidence="2 3">
    <name type="scientific">Biomphalaria pfeifferi</name>
    <name type="common">Bloodfluke planorb</name>
    <name type="synonym">Freshwater snail</name>
    <dbReference type="NCBI Taxonomy" id="112525"/>
    <lineage>
        <taxon>Eukaryota</taxon>
        <taxon>Metazoa</taxon>
        <taxon>Spiralia</taxon>
        <taxon>Lophotrochozoa</taxon>
        <taxon>Mollusca</taxon>
        <taxon>Gastropoda</taxon>
        <taxon>Heterobranchia</taxon>
        <taxon>Euthyneura</taxon>
        <taxon>Panpulmonata</taxon>
        <taxon>Hygrophila</taxon>
        <taxon>Lymnaeoidea</taxon>
        <taxon>Planorbidae</taxon>
        <taxon>Biomphalaria</taxon>
    </lineage>
</organism>
<feature type="domain" description="Helitron helicase-like" evidence="1">
    <location>
        <begin position="35"/>
        <end position="84"/>
    </location>
</feature>
<dbReference type="Proteomes" id="UP001233172">
    <property type="component" value="Unassembled WGS sequence"/>
</dbReference>
<protein>
    <recommendedName>
        <fullName evidence="1">Helitron helicase-like domain-containing protein</fullName>
    </recommendedName>
</protein>
<dbReference type="AlphaFoldDB" id="A0AAD8FBC0"/>
<proteinExistence type="predicted"/>
<evidence type="ECO:0000313" key="3">
    <source>
        <dbReference type="Proteomes" id="UP001233172"/>
    </source>
</evidence>
<evidence type="ECO:0000259" key="1">
    <source>
        <dbReference type="Pfam" id="PF14214"/>
    </source>
</evidence>
<keyword evidence="3" id="KW-1185">Reference proteome</keyword>
<reference evidence="2" key="2">
    <citation type="submission" date="2023-04" db="EMBL/GenBank/DDBJ databases">
        <authorList>
            <person name="Bu L."/>
            <person name="Lu L."/>
            <person name="Laidemitt M.R."/>
            <person name="Zhang S.M."/>
            <person name="Mutuku M."/>
            <person name="Mkoji G."/>
            <person name="Steinauer M."/>
            <person name="Loker E.S."/>
        </authorList>
    </citation>
    <scope>NUCLEOTIDE SEQUENCE</scope>
    <source>
        <strain evidence="2">KasaAsao</strain>
        <tissue evidence="2">Whole Snail</tissue>
    </source>
</reference>
<comment type="caution">
    <text evidence="2">The sequence shown here is derived from an EMBL/GenBank/DDBJ whole genome shotgun (WGS) entry which is preliminary data.</text>
</comment>
<gene>
    <name evidence="2" type="ORF">Bpfe_013294</name>
</gene>
<reference evidence="2" key="1">
    <citation type="journal article" date="2023" name="PLoS Negl. Trop. Dis.">
        <title>A genome sequence for Biomphalaria pfeifferi, the major vector snail for the human-infecting parasite Schistosoma mansoni.</title>
        <authorList>
            <person name="Bu L."/>
            <person name="Lu L."/>
            <person name="Laidemitt M.R."/>
            <person name="Zhang S.M."/>
            <person name="Mutuku M."/>
            <person name="Mkoji G."/>
            <person name="Steinauer M."/>
            <person name="Loker E.S."/>
        </authorList>
    </citation>
    <scope>NUCLEOTIDE SEQUENCE</scope>
    <source>
        <strain evidence="2">KasaAsao</strain>
    </source>
</reference>
<evidence type="ECO:0000313" key="2">
    <source>
        <dbReference type="EMBL" id="KAK0057201.1"/>
    </source>
</evidence>
<dbReference type="InterPro" id="IPR025476">
    <property type="entry name" value="Helitron_helicase-like"/>
</dbReference>
<sequence length="147" mass="17527">MRKVKPNGEPTNITAGMLQDEGERNAIINQENGFQFMRSIRCSPAYWSLRRSELMAIIRQFGKPRFFITFSAAEMEWYPFLWMLDYISRGCPENYKRPSPEEVKLWTKEKKKKKERLNSKRWCNLRSILFPKGEGSEESFILTIWSF</sequence>
<accession>A0AAD8FBC0</accession>